<dbReference type="SUPFAM" id="SSF53474">
    <property type="entry name" value="alpha/beta-Hydrolases"/>
    <property type="match status" value="1"/>
</dbReference>
<dbReference type="AlphaFoldDB" id="A0A1H2RRP6"/>
<dbReference type="OrthoDB" id="9805423at2"/>
<name>A0A1H2RRP6_9BACI</name>
<evidence type="ECO:0000313" key="3">
    <source>
        <dbReference type="Proteomes" id="UP000199488"/>
    </source>
</evidence>
<dbReference type="RefSeq" id="WP_091611647.1">
    <property type="nucleotide sequence ID" value="NZ_FNNC01000001.1"/>
</dbReference>
<sequence>MPYFTSKNTSLYYEQRGQGPVLVFISPPGLGCTAFEQQHPLEDQFQVVSFDPRGNGRSECGEAADGTIKQWTEDIYALVSHLGADQVILCGYSFGGLPAQEFAYRYPEKTKALVLISSFPKVRTFMLAGKFRLGIWSTYENLLGTLGKGLAFSHTKKQDQQERIEKNIENSDPGVMEQMYLNGLHYDSTGLLPHITCPALTIFGSNDVFVKKHQHDFQSRLPNMRNVHIQGKVHQLPTRAAGEVNAIIRNFVNNDVYADISQNVY</sequence>
<dbReference type="InterPro" id="IPR050471">
    <property type="entry name" value="AB_hydrolase"/>
</dbReference>
<accession>A0A1H2RRP6</accession>
<dbReference type="Gene3D" id="3.40.50.1820">
    <property type="entry name" value="alpha/beta hydrolase"/>
    <property type="match status" value="1"/>
</dbReference>
<dbReference type="STRING" id="1122204.SAMN05421781_0882"/>
<protein>
    <submittedName>
        <fullName evidence="2">Pimeloyl-ACP methyl ester carboxylesterase</fullName>
    </submittedName>
</protein>
<feature type="domain" description="AB hydrolase-1" evidence="1">
    <location>
        <begin position="39"/>
        <end position="132"/>
    </location>
</feature>
<reference evidence="2 3" key="1">
    <citation type="submission" date="2016-10" db="EMBL/GenBank/DDBJ databases">
        <authorList>
            <person name="de Groot N.N."/>
        </authorList>
    </citation>
    <scope>NUCLEOTIDE SEQUENCE [LARGE SCALE GENOMIC DNA]</scope>
    <source>
        <strain evidence="2 3">DSM 23126</strain>
    </source>
</reference>
<evidence type="ECO:0000259" key="1">
    <source>
        <dbReference type="Pfam" id="PF00561"/>
    </source>
</evidence>
<organism evidence="2 3">
    <name type="scientific">Marinococcus luteus</name>
    <dbReference type="NCBI Taxonomy" id="1122204"/>
    <lineage>
        <taxon>Bacteria</taxon>
        <taxon>Bacillati</taxon>
        <taxon>Bacillota</taxon>
        <taxon>Bacilli</taxon>
        <taxon>Bacillales</taxon>
        <taxon>Bacillaceae</taxon>
        <taxon>Marinococcus</taxon>
    </lineage>
</organism>
<dbReference type="PANTHER" id="PTHR43433">
    <property type="entry name" value="HYDROLASE, ALPHA/BETA FOLD FAMILY PROTEIN"/>
    <property type="match status" value="1"/>
</dbReference>
<dbReference type="Proteomes" id="UP000199488">
    <property type="component" value="Unassembled WGS sequence"/>
</dbReference>
<dbReference type="PRINTS" id="PR00111">
    <property type="entry name" value="ABHYDROLASE"/>
</dbReference>
<proteinExistence type="predicted"/>
<keyword evidence="3" id="KW-1185">Reference proteome</keyword>
<gene>
    <name evidence="2" type="ORF">SAMN05421781_0882</name>
</gene>
<dbReference type="PANTHER" id="PTHR43433:SF5">
    <property type="entry name" value="AB HYDROLASE-1 DOMAIN-CONTAINING PROTEIN"/>
    <property type="match status" value="1"/>
</dbReference>
<dbReference type="Pfam" id="PF00561">
    <property type="entry name" value="Abhydrolase_1"/>
    <property type="match status" value="1"/>
</dbReference>
<dbReference type="EMBL" id="FNNC01000001">
    <property type="protein sequence ID" value="SDW21968.1"/>
    <property type="molecule type" value="Genomic_DNA"/>
</dbReference>
<dbReference type="InterPro" id="IPR029058">
    <property type="entry name" value="AB_hydrolase_fold"/>
</dbReference>
<evidence type="ECO:0000313" key="2">
    <source>
        <dbReference type="EMBL" id="SDW21968.1"/>
    </source>
</evidence>
<dbReference type="InterPro" id="IPR000073">
    <property type="entry name" value="AB_hydrolase_1"/>
</dbReference>